<dbReference type="AlphaFoldDB" id="C8W1C1"/>
<dbReference type="InterPro" id="IPR012296">
    <property type="entry name" value="Nuclease_put_TT1808"/>
</dbReference>
<dbReference type="InterPro" id="IPR008538">
    <property type="entry name" value="Uma2"/>
</dbReference>
<proteinExistence type="predicted"/>
<dbReference type="CDD" id="cd06260">
    <property type="entry name" value="DUF820-like"/>
    <property type="match status" value="1"/>
</dbReference>
<sequence length="193" mass="22398">MSYPLGQRDKHYTYEDYMQLPQDTRCEVIEGILYMTPSPSIQHQRTAGKLYNLIANYIKATNNTCEVFISPLDVLLPENNQDVNHANTIVQPDIFVVCDSSIITEKFCTGSPDLIIEIVSPSSPSRDYVKKLHLYEKHMVKEYWIVNYIRKEILVYRLMENDEYGEAIVFKDNEQAKVETLGELYISLNSIFD</sequence>
<evidence type="ECO:0000259" key="1">
    <source>
        <dbReference type="Pfam" id="PF05685"/>
    </source>
</evidence>
<dbReference type="Gene3D" id="3.90.1570.10">
    <property type="entry name" value="tt1808, chain A"/>
    <property type="match status" value="1"/>
</dbReference>
<dbReference type="PANTHER" id="PTHR34107:SF4">
    <property type="entry name" value="SLL1222 PROTEIN"/>
    <property type="match status" value="1"/>
</dbReference>
<evidence type="ECO:0000313" key="3">
    <source>
        <dbReference type="Proteomes" id="UP000002217"/>
    </source>
</evidence>
<evidence type="ECO:0000313" key="2">
    <source>
        <dbReference type="EMBL" id="ACV61566.1"/>
    </source>
</evidence>
<dbReference type="PANTHER" id="PTHR34107">
    <property type="entry name" value="SLL0198 PROTEIN-RELATED"/>
    <property type="match status" value="1"/>
</dbReference>
<keyword evidence="3" id="KW-1185">Reference proteome</keyword>
<reference evidence="2 3" key="1">
    <citation type="journal article" date="2009" name="Stand. Genomic Sci.">
        <title>Complete genome sequence of Desulfotomaculum acetoxidans type strain (5575).</title>
        <authorList>
            <person name="Spring S."/>
            <person name="Lapidus A."/>
            <person name="Schroder M."/>
            <person name="Gleim D."/>
            <person name="Sims D."/>
            <person name="Meincke L."/>
            <person name="Glavina Del Rio T."/>
            <person name="Tice H."/>
            <person name="Copeland A."/>
            <person name="Cheng J.F."/>
            <person name="Lucas S."/>
            <person name="Chen F."/>
            <person name="Nolan M."/>
            <person name="Bruce D."/>
            <person name="Goodwin L."/>
            <person name="Pitluck S."/>
            <person name="Ivanova N."/>
            <person name="Mavromatis K."/>
            <person name="Mikhailova N."/>
            <person name="Pati A."/>
            <person name="Chen A."/>
            <person name="Palaniappan K."/>
            <person name="Land M."/>
            <person name="Hauser L."/>
            <person name="Chang Y.J."/>
            <person name="Jeffries C.D."/>
            <person name="Chain P."/>
            <person name="Saunders E."/>
            <person name="Brettin T."/>
            <person name="Detter J.C."/>
            <person name="Goker M."/>
            <person name="Bristow J."/>
            <person name="Eisen J.A."/>
            <person name="Markowitz V."/>
            <person name="Hugenholtz P."/>
            <person name="Kyrpides N.C."/>
            <person name="Klenk H.P."/>
            <person name="Han C."/>
        </authorList>
    </citation>
    <scope>NUCLEOTIDE SEQUENCE [LARGE SCALE GENOMIC DNA]</scope>
    <source>
        <strain evidence="3">ATCC 49208 / DSM 771 / VKM B-1644</strain>
    </source>
</reference>
<dbReference type="SUPFAM" id="SSF52980">
    <property type="entry name" value="Restriction endonuclease-like"/>
    <property type="match status" value="1"/>
</dbReference>
<dbReference type="InterPro" id="IPR011335">
    <property type="entry name" value="Restrct_endonuc-II-like"/>
</dbReference>
<dbReference type="RefSeq" id="WP_015756284.1">
    <property type="nucleotide sequence ID" value="NC_013216.1"/>
</dbReference>
<dbReference type="Pfam" id="PF05685">
    <property type="entry name" value="Uma2"/>
    <property type="match status" value="1"/>
</dbReference>
<dbReference type="eggNOG" id="COG4636">
    <property type="taxonomic scope" value="Bacteria"/>
</dbReference>
<accession>C8W1C1</accession>
<dbReference type="OrthoDB" id="9798254at2"/>
<gene>
    <name evidence="2" type="ordered locus">Dtox_0650</name>
</gene>
<name>C8W1C1_DESAS</name>
<dbReference type="EMBL" id="CP001720">
    <property type="protein sequence ID" value="ACV61566.1"/>
    <property type="molecule type" value="Genomic_DNA"/>
</dbReference>
<protein>
    <recommendedName>
        <fullName evidence="1">Putative restriction endonuclease domain-containing protein</fullName>
    </recommendedName>
</protein>
<organism evidence="2 3">
    <name type="scientific">Desulfofarcimen acetoxidans (strain ATCC 49208 / DSM 771 / KCTC 5769 / VKM B-1644 / 5575)</name>
    <name type="common">Desulfotomaculum acetoxidans</name>
    <dbReference type="NCBI Taxonomy" id="485916"/>
    <lineage>
        <taxon>Bacteria</taxon>
        <taxon>Bacillati</taxon>
        <taxon>Bacillota</taxon>
        <taxon>Clostridia</taxon>
        <taxon>Eubacteriales</taxon>
        <taxon>Peptococcaceae</taxon>
        <taxon>Desulfofarcimen</taxon>
    </lineage>
</organism>
<feature type="domain" description="Putative restriction endonuclease" evidence="1">
    <location>
        <begin position="15"/>
        <end position="186"/>
    </location>
</feature>
<dbReference type="KEGG" id="dae:Dtox_0650"/>
<dbReference type="HOGENOM" id="CLU_076312_0_2_9"/>
<dbReference type="Proteomes" id="UP000002217">
    <property type="component" value="Chromosome"/>
</dbReference>